<feature type="transmembrane region" description="Helical" evidence="1">
    <location>
        <begin position="152"/>
        <end position="176"/>
    </location>
</feature>
<keyword evidence="1" id="KW-1133">Transmembrane helix</keyword>
<keyword evidence="1" id="KW-0472">Membrane</keyword>
<feature type="transmembrane region" description="Helical" evidence="1">
    <location>
        <begin position="120"/>
        <end position="140"/>
    </location>
</feature>
<reference evidence="2 3" key="1">
    <citation type="submission" date="2018-11" db="EMBL/GenBank/DDBJ databases">
        <title>Taxonoimc description of Halomarina strain SPP-AMP-1.</title>
        <authorList>
            <person name="Pal Y."/>
            <person name="Srinivasana K."/>
            <person name="Verma A."/>
            <person name="Kumar P."/>
        </authorList>
    </citation>
    <scope>NUCLEOTIDE SEQUENCE [LARGE SCALE GENOMIC DNA]</scope>
    <source>
        <strain evidence="2 3">SPP-AMP-1</strain>
    </source>
</reference>
<dbReference type="AlphaFoldDB" id="A0A3P3R992"/>
<dbReference type="OrthoDB" id="306272at2157"/>
<keyword evidence="3" id="KW-1185">Reference proteome</keyword>
<protein>
    <recommendedName>
        <fullName evidence="4">Rod shape-determining protein MreD</fullName>
    </recommendedName>
</protein>
<gene>
    <name evidence="2" type="ORF">EIK79_12745</name>
</gene>
<evidence type="ECO:0000313" key="2">
    <source>
        <dbReference type="EMBL" id="RRJ29499.1"/>
    </source>
</evidence>
<dbReference type="Proteomes" id="UP000282322">
    <property type="component" value="Unassembled WGS sequence"/>
</dbReference>
<evidence type="ECO:0008006" key="4">
    <source>
        <dbReference type="Google" id="ProtNLM"/>
    </source>
</evidence>
<proteinExistence type="predicted"/>
<accession>A0A3P3R992</accession>
<feature type="transmembrane region" description="Helical" evidence="1">
    <location>
        <begin position="50"/>
        <end position="71"/>
    </location>
</feature>
<name>A0A3P3R992_9EURY</name>
<dbReference type="RefSeq" id="WP_124955488.1">
    <property type="nucleotide sequence ID" value="NZ_RRCH01000028.1"/>
</dbReference>
<organism evidence="2 3">
    <name type="scientific">Halocatena pleomorpha</name>
    <dbReference type="NCBI Taxonomy" id="1785090"/>
    <lineage>
        <taxon>Archaea</taxon>
        <taxon>Methanobacteriati</taxon>
        <taxon>Methanobacteriota</taxon>
        <taxon>Stenosarchaea group</taxon>
        <taxon>Halobacteria</taxon>
        <taxon>Halobacteriales</taxon>
        <taxon>Natronomonadaceae</taxon>
        <taxon>Halocatena</taxon>
    </lineage>
</organism>
<feature type="transmembrane region" description="Helical" evidence="1">
    <location>
        <begin position="91"/>
        <end position="108"/>
    </location>
</feature>
<sequence>MLGNRFGLGQPYPTTKLIVIAGITAVLFVGGLLITERFGEYFVDVDFKPFFIVYVVLALVPWGRPTVAIGVGAALGEGFLDLIEGYEFDDPFGFVGYLVGFTVAGWFFRNDPTNRFKLATGAIVGAFVQASFEASAFVLIEREAMEAAFVSLIGNTITHGIILGIIPLFPCVTALYGRIERFLGFAPKGTNIEQIVERIE</sequence>
<feature type="transmembrane region" description="Helical" evidence="1">
    <location>
        <begin position="17"/>
        <end position="38"/>
    </location>
</feature>
<evidence type="ECO:0000256" key="1">
    <source>
        <dbReference type="SAM" id="Phobius"/>
    </source>
</evidence>
<dbReference type="Gene3D" id="1.10.1760.20">
    <property type="match status" value="1"/>
</dbReference>
<keyword evidence="1" id="KW-0812">Transmembrane</keyword>
<evidence type="ECO:0000313" key="3">
    <source>
        <dbReference type="Proteomes" id="UP000282322"/>
    </source>
</evidence>
<dbReference type="EMBL" id="RRCH01000028">
    <property type="protein sequence ID" value="RRJ29499.1"/>
    <property type="molecule type" value="Genomic_DNA"/>
</dbReference>
<comment type="caution">
    <text evidence="2">The sequence shown here is derived from an EMBL/GenBank/DDBJ whole genome shotgun (WGS) entry which is preliminary data.</text>
</comment>